<dbReference type="AlphaFoldDB" id="A0A8J3GF50"/>
<dbReference type="PROSITE" id="PS50043">
    <property type="entry name" value="HTH_LUXR_2"/>
    <property type="match status" value="1"/>
</dbReference>
<sequence length="179" mass="19667">MLEVLSASWVYDAVLHAQARFLPALIEQDQLTLPGEAPLIYSAETGPHASLIQATPALYRHVGDYCCLQLLAGKERYLLLFSSDAGAMDDYLIRIAQMKCSYILSSIKATLPQDRSTALSERERECLRWVSEGKTTEDIALIVSVSANTVNNYLSNAMQKLSASNRAMAIATAIRANLI</sequence>
<dbReference type="GO" id="GO:0006355">
    <property type="term" value="P:regulation of DNA-templated transcription"/>
    <property type="evidence" value="ECO:0007669"/>
    <property type="project" value="InterPro"/>
</dbReference>
<dbReference type="GO" id="GO:0003677">
    <property type="term" value="F:DNA binding"/>
    <property type="evidence" value="ECO:0007669"/>
    <property type="project" value="UniProtKB-KW"/>
</dbReference>
<evidence type="ECO:0000256" key="3">
    <source>
        <dbReference type="ARBA" id="ARBA00023163"/>
    </source>
</evidence>
<organism evidence="5 6">
    <name type="scientific">Limoniibacter endophyticus</name>
    <dbReference type="NCBI Taxonomy" id="1565040"/>
    <lineage>
        <taxon>Bacteria</taxon>
        <taxon>Pseudomonadati</taxon>
        <taxon>Pseudomonadota</taxon>
        <taxon>Alphaproteobacteria</taxon>
        <taxon>Hyphomicrobiales</taxon>
        <taxon>Bartonellaceae</taxon>
        <taxon>Limoniibacter</taxon>
    </lineage>
</organism>
<protein>
    <submittedName>
        <fullName evidence="5">Helix-turn-helix transcriptional regulator</fullName>
    </submittedName>
</protein>
<reference evidence="5" key="2">
    <citation type="submission" date="2020-09" db="EMBL/GenBank/DDBJ databases">
        <authorList>
            <person name="Sun Q."/>
            <person name="Kim S."/>
        </authorList>
    </citation>
    <scope>NUCLEOTIDE SEQUENCE</scope>
    <source>
        <strain evidence="5">KCTC 42097</strain>
    </source>
</reference>
<evidence type="ECO:0000313" key="6">
    <source>
        <dbReference type="Proteomes" id="UP000641137"/>
    </source>
</evidence>
<dbReference type="PANTHER" id="PTHR44688">
    <property type="entry name" value="DNA-BINDING TRANSCRIPTIONAL ACTIVATOR DEVR_DOSR"/>
    <property type="match status" value="1"/>
</dbReference>
<evidence type="ECO:0000259" key="4">
    <source>
        <dbReference type="PROSITE" id="PS50043"/>
    </source>
</evidence>
<keyword evidence="3" id="KW-0804">Transcription</keyword>
<dbReference type="PRINTS" id="PR00038">
    <property type="entry name" value="HTHLUXR"/>
</dbReference>
<dbReference type="SUPFAM" id="SSF46894">
    <property type="entry name" value="C-terminal effector domain of the bipartite response regulators"/>
    <property type="match status" value="1"/>
</dbReference>
<dbReference type="PROSITE" id="PS00622">
    <property type="entry name" value="HTH_LUXR_1"/>
    <property type="match status" value="1"/>
</dbReference>
<dbReference type="EMBL" id="BMZO01000002">
    <property type="protein sequence ID" value="GHC64669.1"/>
    <property type="molecule type" value="Genomic_DNA"/>
</dbReference>
<keyword evidence="6" id="KW-1185">Reference proteome</keyword>
<dbReference type="InterPro" id="IPR000792">
    <property type="entry name" value="Tscrpt_reg_LuxR_C"/>
</dbReference>
<dbReference type="Proteomes" id="UP000641137">
    <property type="component" value="Unassembled WGS sequence"/>
</dbReference>
<accession>A0A8J3GF50</accession>
<gene>
    <name evidence="5" type="ORF">GCM10010136_06780</name>
</gene>
<dbReference type="InterPro" id="IPR036388">
    <property type="entry name" value="WH-like_DNA-bd_sf"/>
</dbReference>
<comment type="caution">
    <text evidence="5">The sequence shown here is derived from an EMBL/GenBank/DDBJ whole genome shotgun (WGS) entry which is preliminary data.</text>
</comment>
<dbReference type="Gene3D" id="1.10.10.10">
    <property type="entry name" value="Winged helix-like DNA-binding domain superfamily/Winged helix DNA-binding domain"/>
    <property type="match status" value="1"/>
</dbReference>
<dbReference type="Pfam" id="PF00196">
    <property type="entry name" value="GerE"/>
    <property type="match status" value="1"/>
</dbReference>
<evidence type="ECO:0000313" key="5">
    <source>
        <dbReference type="EMBL" id="GHC64669.1"/>
    </source>
</evidence>
<keyword evidence="2" id="KW-0238">DNA-binding</keyword>
<dbReference type="InterPro" id="IPR016032">
    <property type="entry name" value="Sig_transdc_resp-reg_C-effctor"/>
</dbReference>
<dbReference type="SMART" id="SM00421">
    <property type="entry name" value="HTH_LUXR"/>
    <property type="match status" value="1"/>
</dbReference>
<evidence type="ECO:0000256" key="2">
    <source>
        <dbReference type="ARBA" id="ARBA00023125"/>
    </source>
</evidence>
<proteinExistence type="predicted"/>
<reference evidence="5" key="1">
    <citation type="journal article" date="2014" name="Int. J. Syst. Evol. Microbiol.">
        <title>Complete genome sequence of Corynebacterium casei LMG S-19264T (=DSM 44701T), isolated from a smear-ripened cheese.</title>
        <authorList>
            <consortium name="US DOE Joint Genome Institute (JGI-PGF)"/>
            <person name="Walter F."/>
            <person name="Albersmeier A."/>
            <person name="Kalinowski J."/>
            <person name="Ruckert C."/>
        </authorList>
    </citation>
    <scope>NUCLEOTIDE SEQUENCE</scope>
    <source>
        <strain evidence="5">KCTC 42097</strain>
    </source>
</reference>
<evidence type="ECO:0000256" key="1">
    <source>
        <dbReference type="ARBA" id="ARBA00023015"/>
    </source>
</evidence>
<dbReference type="CDD" id="cd06170">
    <property type="entry name" value="LuxR_C_like"/>
    <property type="match status" value="1"/>
</dbReference>
<keyword evidence="1" id="KW-0805">Transcription regulation</keyword>
<feature type="domain" description="HTH luxR-type" evidence="4">
    <location>
        <begin position="112"/>
        <end position="177"/>
    </location>
</feature>
<dbReference type="PANTHER" id="PTHR44688:SF16">
    <property type="entry name" value="DNA-BINDING TRANSCRIPTIONAL ACTIVATOR DEVR_DOSR"/>
    <property type="match status" value="1"/>
</dbReference>
<name>A0A8J3GF50_9HYPH</name>